<evidence type="ECO:0000313" key="8">
    <source>
        <dbReference type="EMBL" id="MDM1550847.1"/>
    </source>
</evidence>
<dbReference type="EMBL" id="UFXS01000001">
    <property type="protein sequence ID" value="STD55682.1"/>
    <property type="molecule type" value="Genomic_DNA"/>
</dbReference>
<dbReference type="KEGG" id="efal:FH779_05315"/>
<dbReference type="Pfam" id="PF08281">
    <property type="entry name" value="Sigma70_r4_2"/>
    <property type="match status" value="1"/>
</dbReference>
<dbReference type="AlphaFoldDB" id="A0A376G865"/>
<dbReference type="Pfam" id="PF04542">
    <property type="entry name" value="Sigma70_r2"/>
    <property type="match status" value="1"/>
</dbReference>
<dbReference type="Proteomes" id="UP000254737">
    <property type="component" value="Unassembled WGS sequence"/>
</dbReference>
<keyword evidence="3" id="KW-0731">Sigma factor</keyword>
<dbReference type="Gene3D" id="1.10.10.10">
    <property type="entry name" value="Winged helix-like DNA-binding domain superfamily/Winged helix DNA-binding domain"/>
    <property type="match status" value="1"/>
</dbReference>
<dbReference type="GO" id="GO:0003677">
    <property type="term" value="F:DNA binding"/>
    <property type="evidence" value="ECO:0007669"/>
    <property type="project" value="UniProtKB-KW"/>
</dbReference>
<evidence type="ECO:0000256" key="4">
    <source>
        <dbReference type="ARBA" id="ARBA00023125"/>
    </source>
</evidence>
<dbReference type="NCBIfam" id="TIGR02937">
    <property type="entry name" value="sigma70-ECF"/>
    <property type="match status" value="1"/>
</dbReference>
<keyword evidence="2" id="KW-0805">Transcription regulation</keyword>
<feature type="domain" description="RNA polymerase sigma factor 70 region 4 type 2" evidence="7">
    <location>
        <begin position="129"/>
        <end position="181"/>
    </location>
</feature>
<organism evidence="11 12">
    <name type="scientific">Empedobacter falsenii</name>
    <dbReference type="NCBI Taxonomy" id="343874"/>
    <lineage>
        <taxon>Bacteria</taxon>
        <taxon>Pseudomonadati</taxon>
        <taxon>Bacteroidota</taxon>
        <taxon>Flavobacteriia</taxon>
        <taxon>Flavobacteriales</taxon>
        <taxon>Weeksellaceae</taxon>
        <taxon>Empedobacter</taxon>
    </lineage>
</organism>
<evidence type="ECO:0000313" key="9">
    <source>
        <dbReference type="EMBL" id="QLL57532.1"/>
    </source>
</evidence>
<dbReference type="InterPro" id="IPR013249">
    <property type="entry name" value="RNA_pol_sigma70_r4_t2"/>
</dbReference>
<dbReference type="Proteomes" id="UP001173578">
    <property type="component" value="Unassembled WGS sequence"/>
</dbReference>
<keyword evidence="5" id="KW-0804">Transcription</keyword>
<reference evidence="11 12" key="1">
    <citation type="submission" date="2018-06" db="EMBL/GenBank/DDBJ databases">
        <authorList>
            <consortium name="Pathogen Informatics"/>
            <person name="Doyle S."/>
        </authorList>
    </citation>
    <scope>NUCLEOTIDE SEQUENCE [LARGE SCALE GENOMIC DNA]</scope>
    <source>
        <strain evidence="11 12">NCTC13456</strain>
    </source>
</reference>
<evidence type="ECO:0000313" key="11">
    <source>
        <dbReference type="EMBL" id="STD55682.1"/>
    </source>
</evidence>
<accession>A0A376G865</accession>
<keyword evidence="4" id="KW-0238">DNA-binding</keyword>
<evidence type="ECO:0000313" key="12">
    <source>
        <dbReference type="Proteomes" id="UP000254737"/>
    </source>
</evidence>
<dbReference type="SUPFAM" id="SSF88946">
    <property type="entry name" value="Sigma2 domain of RNA polymerase sigma factors"/>
    <property type="match status" value="1"/>
</dbReference>
<dbReference type="GO" id="GO:0016987">
    <property type="term" value="F:sigma factor activity"/>
    <property type="evidence" value="ECO:0007669"/>
    <property type="project" value="UniProtKB-KW"/>
</dbReference>
<dbReference type="EMBL" id="CP040908">
    <property type="protein sequence ID" value="QLL57532.1"/>
    <property type="molecule type" value="Genomic_DNA"/>
</dbReference>
<dbReference type="Proteomes" id="UP000510643">
    <property type="component" value="Chromosome"/>
</dbReference>
<dbReference type="Gene3D" id="1.10.1740.10">
    <property type="match status" value="1"/>
</dbReference>
<gene>
    <name evidence="11" type="primary">sigM_1</name>
    <name evidence="10" type="ORF">EGI89_12180</name>
    <name evidence="9" type="ORF">FH779_05315</name>
    <name evidence="8" type="ORF">HX095_06435</name>
    <name evidence="11" type="ORF">NCTC13456_01663</name>
</gene>
<dbReference type="PANTHER" id="PTHR43133">
    <property type="entry name" value="RNA POLYMERASE ECF-TYPE SIGMA FACTO"/>
    <property type="match status" value="1"/>
</dbReference>
<evidence type="ECO:0000313" key="14">
    <source>
        <dbReference type="Proteomes" id="UP000510643"/>
    </source>
</evidence>
<evidence type="ECO:0000256" key="5">
    <source>
        <dbReference type="ARBA" id="ARBA00023163"/>
    </source>
</evidence>
<keyword evidence="14" id="KW-1185">Reference proteome</keyword>
<evidence type="ECO:0000259" key="6">
    <source>
        <dbReference type="Pfam" id="PF04542"/>
    </source>
</evidence>
<reference evidence="10 13" key="2">
    <citation type="submission" date="2018-10" db="EMBL/GenBank/DDBJ databases">
        <title>Transmission dynamics of multidrug resistant bacteria on intensive care unit surfaces.</title>
        <authorList>
            <person name="D'Souza A.W."/>
            <person name="Potter R.F."/>
            <person name="Wallace M."/>
            <person name="Shupe A."/>
            <person name="Patel S."/>
            <person name="Sun S."/>
            <person name="Gul D."/>
            <person name="Kwon J.H."/>
            <person name="Andleeb S."/>
            <person name="Burnham C.-A.D."/>
            <person name="Dantas G."/>
        </authorList>
    </citation>
    <scope>NUCLEOTIDE SEQUENCE [LARGE SCALE GENOMIC DNA]</scope>
    <source>
        <strain evidence="10 13">WF_348</strain>
    </source>
</reference>
<dbReference type="InterPro" id="IPR013325">
    <property type="entry name" value="RNA_pol_sigma_r2"/>
</dbReference>
<reference evidence="8" key="4">
    <citation type="submission" date="2020-06" db="EMBL/GenBank/DDBJ databases">
        <authorList>
            <person name="Dong N."/>
        </authorList>
    </citation>
    <scope>NUCLEOTIDE SEQUENCE</scope>
    <source>
        <strain evidence="8">210</strain>
    </source>
</reference>
<evidence type="ECO:0000259" key="7">
    <source>
        <dbReference type="Pfam" id="PF08281"/>
    </source>
</evidence>
<dbReference type="STRING" id="343874.GCA_000805695_03476"/>
<evidence type="ECO:0000313" key="13">
    <source>
        <dbReference type="Proteomes" id="UP000267844"/>
    </source>
</evidence>
<dbReference type="EMBL" id="RHPO01000032">
    <property type="protein sequence ID" value="RRT89460.1"/>
    <property type="molecule type" value="Genomic_DNA"/>
</dbReference>
<dbReference type="OrthoDB" id="1027298at2"/>
<protein>
    <submittedName>
        <fullName evidence="8 11">RNA polymerase sigma factor</fullName>
    </submittedName>
</protein>
<dbReference type="GO" id="GO:0006352">
    <property type="term" value="P:DNA-templated transcription initiation"/>
    <property type="evidence" value="ECO:0007669"/>
    <property type="project" value="InterPro"/>
</dbReference>
<dbReference type="InterPro" id="IPR014284">
    <property type="entry name" value="RNA_pol_sigma-70_dom"/>
</dbReference>
<dbReference type="InterPro" id="IPR013324">
    <property type="entry name" value="RNA_pol_sigma_r3/r4-like"/>
</dbReference>
<reference evidence="8" key="5">
    <citation type="journal article" date="2022" name="Sci. Total Environ.">
        <title>Prevalence, transmission, and molecular epidemiology of tet(X)-positive bacteria among humans, animals, and environmental niches in China: An epidemiological, and genomic-based study.</title>
        <authorList>
            <person name="Dong N."/>
            <person name="Zeng Y."/>
            <person name="Cai C."/>
            <person name="Sun C."/>
            <person name="Lu J."/>
            <person name="Liu C."/>
            <person name="Zhou H."/>
            <person name="Sun Q."/>
            <person name="Shu L."/>
            <person name="Wang H."/>
            <person name="Wang Y."/>
            <person name="Wang S."/>
            <person name="Wu C."/>
            <person name="Chan E.W."/>
            <person name="Chen G."/>
            <person name="Shen Z."/>
            <person name="Chen S."/>
            <person name="Zhang R."/>
        </authorList>
    </citation>
    <scope>NUCLEOTIDE SEQUENCE</scope>
    <source>
        <strain evidence="8">210</strain>
    </source>
</reference>
<dbReference type="Proteomes" id="UP000267844">
    <property type="component" value="Unassembled WGS sequence"/>
</dbReference>
<dbReference type="CDD" id="cd06171">
    <property type="entry name" value="Sigma70_r4"/>
    <property type="match status" value="1"/>
</dbReference>
<dbReference type="EMBL" id="JACALR010000002">
    <property type="protein sequence ID" value="MDM1550847.1"/>
    <property type="molecule type" value="Genomic_DNA"/>
</dbReference>
<evidence type="ECO:0000256" key="3">
    <source>
        <dbReference type="ARBA" id="ARBA00023082"/>
    </source>
</evidence>
<evidence type="ECO:0000256" key="2">
    <source>
        <dbReference type="ARBA" id="ARBA00023015"/>
    </source>
</evidence>
<sequence length="188" mass="22369">MSKDSIENIADDILVYKIVETKNQHLFGILYDRYAHTVYNKCLSFVEDQAEAQDMTHDIFVKLFVKLKTYQSKSKFSTWLYSFTYNFCVNHVQRKIKEERKNYSVTDDLVDNYNDEIIDDKEIFELKIEKLTQSLKELDVEEKSILLMKYQDEFSIKEISETLEIGESATKMRLNRAKNRLLKIYNAL</sequence>
<evidence type="ECO:0000256" key="1">
    <source>
        <dbReference type="ARBA" id="ARBA00010641"/>
    </source>
</evidence>
<comment type="similarity">
    <text evidence="1">Belongs to the sigma-70 factor family. ECF subfamily.</text>
</comment>
<evidence type="ECO:0000313" key="10">
    <source>
        <dbReference type="EMBL" id="RRT89460.1"/>
    </source>
</evidence>
<dbReference type="InterPro" id="IPR039425">
    <property type="entry name" value="RNA_pol_sigma-70-like"/>
</dbReference>
<dbReference type="InterPro" id="IPR007627">
    <property type="entry name" value="RNA_pol_sigma70_r2"/>
</dbReference>
<dbReference type="SUPFAM" id="SSF88659">
    <property type="entry name" value="Sigma3 and sigma4 domains of RNA polymerase sigma factors"/>
    <property type="match status" value="1"/>
</dbReference>
<dbReference type="PANTHER" id="PTHR43133:SF8">
    <property type="entry name" value="RNA POLYMERASE SIGMA FACTOR HI_1459-RELATED"/>
    <property type="match status" value="1"/>
</dbReference>
<dbReference type="RefSeq" id="WP_038333651.1">
    <property type="nucleotide sequence ID" value="NZ_CP040908.1"/>
</dbReference>
<reference evidence="9 14" key="3">
    <citation type="submission" date="2019-06" db="EMBL/GenBank/DDBJ databases">
        <title>Emergence of pandrug resistant Empedobacter falsenii in China.</title>
        <authorList>
            <person name="Dong N."/>
            <person name="Chen S."/>
            <person name="Zhang R."/>
        </authorList>
    </citation>
    <scope>NUCLEOTIDE SEQUENCE [LARGE SCALE GENOMIC DNA]</scope>
    <source>
        <strain evidence="9 14">1681-1</strain>
    </source>
</reference>
<proteinExistence type="inferred from homology"/>
<dbReference type="InterPro" id="IPR036388">
    <property type="entry name" value="WH-like_DNA-bd_sf"/>
</dbReference>
<name>A0A376G865_9FLAO</name>
<feature type="domain" description="RNA polymerase sigma-70 region 2" evidence="6">
    <location>
        <begin position="30"/>
        <end position="95"/>
    </location>
</feature>
<dbReference type="GeneID" id="78400865"/>